<organism evidence="1">
    <name type="scientific">uncultured bacterium</name>
    <name type="common">gcode 4</name>
    <dbReference type="NCBI Taxonomy" id="1234023"/>
    <lineage>
        <taxon>Bacteria</taxon>
        <taxon>environmental samples</taxon>
    </lineage>
</organism>
<proteinExistence type="predicted"/>
<gene>
    <name evidence="1" type="ORF">ACD_80C00145G0031</name>
</gene>
<accession>K1XIB3</accession>
<reference evidence="1" key="1">
    <citation type="journal article" date="2012" name="Science">
        <title>Fermentation, hydrogen, and sulfur metabolism in multiple uncultivated bacterial phyla.</title>
        <authorList>
            <person name="Wrighton K.C."/>
            <person name="Thomas B.C."/>
            <person name="Sharon I."/>
            <person name="Miller C.S."/>
            <person name="Castelle C.J."/>
            <person name="VerBerkmoes N.C."/>
            <person name="Wilkins M.J."/>
            <person name="Hettich R.L."/>
            <person name="Lipton M.S."/>
            <person name="Williams K.H."/>
            <person name="Long P.E."/>
            <person name="Banfield J.F."/>
        </authorList>
    </citation>
    <scope>NUCLEOTIDE SEQUENCE [LARGE SCALE GENOMIC DNA]</scope>
</reference>
<name>K1XIB3_9BACT</name>
<evidence type="ECO:0000313" key="1">
    <source>
        <dbReference type="EMBL" id="EKD24897.1"/>
    </source>
</evidence>
<comment type="caution">
    <text evidence="1">The sequence shown here is derived from an EMBL/GenBank/DDBJ whole genome shotgun (WGS) entry which is preliminary data.</text>
</comment>
<dbReference type="EMBL" id="AMFJ01036152">
    <property type="protein sequence ID" value="EKD24897.1"/>
    <property type="molecule type" value="Genomic_DNA"/>
</dbReference>
<dbReference type="InterPro" id="IPR043519">
    <property type="entry name" value="NT_sf"/>
</dbReference>
<dbReference type="AlphaFoldDB" id="K1XIB3"/>
<protein>
    <recommendedName>
        <fullName evidence="2">Polymerase nucleotidyl transferase domain-containing protein</fullName>
    </recommendedName>
</protein>
<evidence type="ECO:0008006" key="2">
    <source>
        <dbReference type="Google" id="ProtNLM"/>
    </source>
</evidence>
<sequence length="298" mass="35810">MTQNSSFPLVNTLDDQQHLIFYKIMNYEVPRHSSYFLFQKKWRKKQEDILRGQEFPPDEVKYSWDKKNPYMDDFLRYINRFSRLYRSVPFIQSIYLCNSITFNALKEDSDIDVFIVTKKGSLRRARFWSAVVFFLFGLKRGVIRGKKKKFCLSFYVTHTHQNLYNIMLPQNDIYFIYWLAHLVPLYQETPENIYKHNKWLESALPNFPGRHCINIWLTPVTGATKFKKTVEFLSGGIMGKGIELLIKLVRLPIVIYKTKQLKDKGWGIVINDNMLKFHMDIRKRIHLLYMMYKKKMNR</sequence>
<dbReference type="SUPFAM" id="SSF81301">
    <property type="entry name" value="Nucleotidyltransferase"/>
    <property type="match status" value="1"/>
</dbReference>